<feature type="compositionally biased region" description="Basic and acidic residues" evidence="1">
    <location>
        <begin position="159"/>
        <end position="169"/>
    </location>
</feature>
<evidence type="ECO:0000259" key="2">
    <source>
        <dbReference type="Pfam" id="PF03372"/>
    </source>
</evidence>
<dbReference type="AlphaFoldDB" id="A0AA88ADC8"/>
<evidence type="ECO:0000313" key="4">
    <source>
        <dbReference type="Proteomes" id="UP001187192"/>
    </source>
</evidence>
<dbReference type="Proteomes" id="UP001187192">
    <property type="component" value="Unassembled WGS sequence"/>
</dbReference>
<dbReference type="Pfam" id="PF03372">
    <property type="entry name" value="Exo_endo_phos"/>
    <property type="match status" value="1"/>
</dbReference>
<keyword evidence="4" id="KW-1185">Reference proteome</keyword>
<dbReference type="SUPFAM" id="SSF56219">
    <property type="entry name" value="DNase I-like"/>
    <property type="match status" value="1"/>
</dbReference>
<dbReference type="EMBL" id="BTGU01000036">
    <property type="protein sequence ID" value="GMN51122.1"/>
    <property type="molecule type" value="Genomic_DNA"/>
</dbReference>
<name>A0AA88ADC8_FICCA</name>
<dbReference type="PANTHER" id="PTHR35218:SF9">
    <property type="entry name" value="ENDONUCLEASE_EXONUCLEASE_PHOSPHATASE DOMAIN-CONTAINING PROTEIN"/>
    <property type="match status" value="1"/>
</dbReference>
<feature type="compositionally biased region" description="Polar residues" evidence="1">
    <location>
        <begin position="270"/>
        <end position="279"/>
    </location>
</feature>
<proteinExistence type="predicted"/>
<feature type="region of interest" description="Disordered" evidence="1">
    <location>
        <begin position="229"/>
        <end position="295"/>
    </location>
</feature>
<organism evidence="3 4">
    <name type="scientific">Ficus carica</name>
    <name type="common">Common fig</name>
    <dbReference type="NCBI Taxonomy" id="3494"/>
    <lineage>
        <taxon>Eukaryota</taxon>
        <taxon>Viridiplantae</taxon>
        <taxon>Streptophyta</taxon>
        <taxon>Embryophyta</taxon>
        <taxon>Tracheophyta</taxon>
        <taxon>Spermatophyta</taxon>
        <taxon>Magnoliopsida</taxon>
        <taxon>eudicotyledons</taxon>
        <taxon>Gunneridae</taxon>
        <taxon>Pentapetalae</taxon>
        <taxon>rosids</taxon>
        <taxon>fabids</taxon>
        <taxon>Rosales</taxon>
        <taxon>Moraceae</taxon>
        <taxon>Ficeae</taxon>
        <taxon>Ficus</taxon>
    </lineage>
</organism>
<reference evidence="3" key="1">
    <citation type="submission" date="2023-07" db="EMBL/GenBank/DDBJ databases">
        <title>draft genome sequence of fig (Ficus carica).</title>
        <authorList>
            <person name="Takahashi T."/>
            <person name="Nishimura K."/>
        </authorList>
    </citation>
    <scope>NUCLEOTIDE SEQUENCE</scope>
</reference>
<evidence type="ECO:0000256" key="1">
    <source>
        <dbReference type="SAM" id="MobiDB-lite"/>
    </source>
</evidence>
<sequence>MEEIVGKWESLVITAEEEIVYGVCDEIMAKGKEGDKWGLLGKLLSQKPFNRKAFRCTILEILRVKNGLTINEVDRDIFLFSFGDPKEIDKVLNEAWIFDKSMLVLKIYDADKTVDYNDFVFTKFWVQVFNLPPSGMRPEMGEMMGDIISEFVDVIKNSDNRPCSKDRGTKPMGANQMAPSDLPYGHWLRVNSDRSSDQDRLVASSFVRTGGRGGYRGGGHGKVVISGRKSWRESQQGAFSGTAGARPRNSGEEHTSTHSLLPGIMHGNAPVTSASSSTLKEGALGPNSPFNSSPSRKLNGVTLALDSSFSFFASSVVADKSTQSWKWKAVARAKNSIGVIREIGVDGSSISKRKGCRATPLEAINLLVWNAQGLGDPRAVDKLQMLIRSTSPSLVFISETKLRGQIVEWLKQSIGFNNGLFVDCVGHSGGLYLLWSDETEVDHQSFSKHQIDVFVKLRGGPVWRFTGFYGVSDCSQQRHYWELLRRLKGLFTLPWLIGGDFNEILSASEKLEGSDKTSTSMRQFWDAVLECNIADLGCERPPLTWNNHNDLPNNVQEWLDRY</sequence>
<dbReference type="InterPro" id="IPR036691">
    <property type="entry name" value="Endo/exonu/phosph_ase_sf"/>
</dbReference>
<feature type="domain" description="Endonuclease/exonuclease/phosphatase" evidence="2">
    <location>
        <begin position="368"/>
        <end position="520"/>
    </location>
</feature>
<protein>
    <recommendedName>
        <fullName evidence="2">Endonuclease/exonuclease/phosphatase domain-containing protein</fullName>
    </recommendedName>
</protein>
<dbReference type="InterPro" id="IPR005135">
    <property type="entry name" value="Endo/exonuclease/phosphatase"/>
</dbReference>
<dbReference type="Gene3D" id="3.60.10.10">
    <property type="entry name" value="Endonuclease/exonuclease/phosphatase"/>
    <property type="match status" value="1"/>
</dbReference>
<gene>
    <name evidence="3" type="ORF">TIFTF001_020283</name>
</gene>
<dbReference type="GO" id="GO:0003824">
    <property type="term" value="F:catalytic activity"/>
    <property type="evidence" value="ECO:0007669"/>
    <property type="project" value="InterPro"/>
</dbReference>
<feature type="region of interest" description="Disordered" evidence="1">
    <location>
        <begin position="159"/>
        <end position="178"/>
    </location>
</feature>
<comment type="caution">
    <text evidence="3">The sequence shown here is derived from an EMBL/GenBank/DDBJ whole genome shotgun (WGS) entry which is preliminary data.</text>
</comment>
<accession>A0AA88ADC8</accession>
<dbReference type="PANTHER" id="PTHR35218">
    <property type="entry name" value="RNASE H DOMAIN-CONTAINING PROTEIN"/>
    <property type="match status" value="1"/>
</dbReference>
<evidence type="ECO:0000313" key="3">
    <source>
        <dbReference type="EMBL" id="GMN51122.1"/>
    </source>
</evidence>